<evidence type="ECO:0000256" key="2">
    <source>
        <dbReference type="ARBA" id="ARBA00023186"/>
    </source>
</evidence>
<evidence type="ECO:0000313" key="3">
    <source>
        <dbReference type="EMBL" id="AQS22569.1"/>
    </source>
</evidence>
<dbReference type="GO" id="GO:0051082">
    <property type="term" value="F:unfolded protein binding"/>
    <property type="evidence" value="ECO:0007669"/>
    <property type="project" value="InterPro"/>
</dbReference>
<dbReference type="GO" id="GO:1990113">
    <property type="term" value="P:RNA polymerase I assembly"/>
    <property type="evidence" value="ECO:0007669"/>
    <property type="project" value="TreeGrafter"/>
</dbReference>
<dbReference type="NCBIfam" id="TIGR00293">
    <property type="entry name" value="prefoldin subunit alpha"/>
    <property type="match status" value="1"/>
</dbReference>
<dbReference type="GO" id="GO:0006457">
    <property type="term" value="P:protein folding"/>
    <property type="evidence" value="ECO:0007669"/>
    <property type="project" value="InterPro"/>
</dbReference>
<accession>A0A1S6GL40</accession>
<name>A0A1S6GL40_9MAXI</name>
<dbReference type="GO" id="GO:0016272">
    <property type="term" value="C:prefoldin complex"/>
    <property type="evidence" value="ECO:0007669"/>
    <property type="project" value="InterPro"/>
</dbReference>
<dbReference type="Pfam" id="PF02996">
    <property type="entry name" value="Prefoldin"/>
    <property type="match status" value="1"/>
</dbReference>
<dbReference type="PANTHER" id="PTHR12674:SF2">
    <property type="entry name" value="PREFOLDIN SUBUNIT 5"/>
    <property type="match status" value="1"/>
</dbReference>
<dbReference type="FunFam" id="1.10.287.370:FF:000004">
    <property type="entry name" value="Probable prefoldin subunit 5"/>
    <property type="match status" value="1"/>
</dbReference>
<dbReference type="InterPro" id="IPR011599">
    <property type="entry name" value="PFD_alpha_archaea"/>
</dbReference>
<dbReference type="Gene3D" id="1.10.287.370">
    <property type="match status" value="1"/>
</dbReference>
<evidence type="ECO:0000256" key="1">
    <source>
        <dbReference type="ARBA" id="ARBA00010048"/>
    </source>
</evidence>
<sequence length="173" mass="19354">MAAAVKPQSSLSQQPGMQSVDLTKLNLMQLTQFKNGLDTDLQFYQESLQNLKLAQTKFQESGESLNKLGSDSEGKDILVPLTGSMYVPGNLVEPTKVVVDIGTGYYIEKDIKDAQDYFDRKVKYVTENMERVQAIGNEKAKIRELVMEVMEEKLKTSFAQMKTDKPASSCSQI</sequence>
<keyword evidence="2" id="KW-0143">Chaperone</keyword>
<dbReference type="GO" id="GO:0005737">
    <property type="term" value="C:cytoplasm"/>
    <property type="evidence" value="ECO:0007669"/>
    <property type="project" value="TreeGrafter"/>
</dbReference>
<dbReference type="PANTHER" id="PTHR12674">
    <property type="entry name" value="PREFOLDIN SUBUNIT 5"/>
    <property type="match status" value="1"/>
</dbReference>
<dbReference type="EMBL" id="KY314135">
    <property type="protein sequence ID" value="AQS22569.1"/>
    <property type="molecule type" value="mRNA"/>
</dbReference>
<protein>
    <submittedName>
        <fullName evidence="3">Putative prefoldin subunit 5</fullName>
    </submittedName>
</protein>
<organism evidence="3">
    <name type="scientific">Pseudodiaptomus poplesia</name>
    <dbReference type="NCBI Taxonomy" id="213370"/>
    <lineage>
        <taxon>Eukaryota</taxon>
        <taxon>Metazoa</taxon>
        <taxon>Ecdysozoa</taxon>
        <taxon>Arthropoda</taxon>
        <taxon>Crustacea</taxon>
        <taxon>Multicrustacea</taxon>
        <taxon>Hexanauplia</taxon>
        <taxon>Copepoda</taxon>
        <taxon>Calanoida</taxon>
        <taxon>Pseudodiaptomidae</taxon>
        <taxon>Pseudodiaptomus</taxon>
    </lineage>
</organism>
<proteinExistence type="evidence at transcript level"/>
<dbReference type="GO" id="GO:1990115">
    <property type="term" value="P:RNA polymerase III assembly"/>
    <property type="evidence" value="ECO:0007669"/>
    <property type="project" value="TreeGrafter"/>
</dbReference>
<dbReference type="InterPro" id="IPR004127">
    <property type="entry name" value="Prefoldin_subunit_alpha"/>
</dbReference>
<dbReference type="SUPFAM" id="SSF46579">
    <property type="entry name" value="Prefoldin"/>
    <property type="match status" value="1"/>
</dbReference>
<dbReference type="CDD" id="cd23157">
    <property type="entry name" value="Prefoldin_5"/>
    <property type="match status" value="1"/>
</dbReference>
<comment type="similarity">
    <text evidence="1">Belongs to the prefoldin subunit alpha family.</text>
</comment>
<dbReference type="GO" id="GO:1990114">
    <property type="term" value="P:RNA polymerase II core complex assembly"/>
    <property type="evidence" value="ECO:0007669"/>
    <property type="project" value="TreeGrafter"/>
</dbReference>
<dbReference type="AlphaFoldDB" id="A0A1S6GL40"/>
<reference evidence="3" key="1">
    <citation type="journal article" date="2017" name="Aquat. Toxicol.">
        <title>Spliced leader-based analyses reveal the effects of polycyclic aromatic hydrocarbons on gene expression in the copepod Pseudodiaptomus poplesia.</title>
        <authorList>
            <person name="Zhuang Y."/>
            <person name="Yang F."/>
            <person name="Xu D."/>
            <person name="Chen H."/>
            <person name="Zhang H."/>
            <person name="Liu G."/>
        </authorList>
    </citation>
    <scope>NUCLEOTIDE SEQUENCE</scope>
</reference>
<dbReference type="InterPro" id="IPR009053">
    <property type="entry name" value="Prefoldin"/>
</dbReference>